<dbReference type="Gene3D" id="3.90.76.10">
    <property type="entry name" value="Dipeptide-binding Protein, Domain 1"/>
    <property type="match status" value="1"/>
</dbReference>
<dbReference type="PANTHER" id="PTHR30290">
    <property type="entry name" value="PERIPLASMIC BINDING COMPONENT OF ABC TRANSPORTER"/>
    <property type="match status" value="1"/>
</dbReference>
<dbReference type="SUPFAM" id="SSF53850">
    <property type="entry name" value="Periplasmic binding protein-like II"/>
    <property type="match status" value="1"/>
</dbReference>
<reference evidence="4 5" key="1">
    <citation type="journal article" date="2019" name="Emerg. Microbes Infect.">
        <title>Comprehensive subspecies identification of 175 nontuberculous mycobacteria species based on 7547 genomic profiles.</title>
        <authorList>
            <person name="Matsumoto Y."/>
            <person name="Kinjo T."/>
            <person name="Motooka D."/>
            <person name="Nabeya D."/>
            <person name="Jung N."/>
            <person name="Uechi K."/>
            <person name="Horii T."/>
            <person name="Iida T."/>
            <person name="Fujita J."/>
            <person name="Nakamura S."/>
        </authorList>
    </citation>
    <scope>NUCLEOTIDE SEQUENCE [LARGE SCALE GENOMIC DNA]</scope>
    <source>
        <strain evidence="4 5">JCM 18538</strain>
    </source>
</reference>
<dbReference type="KEGG" id="marz:MARA_56300"/>
<evidence type="ECO:0000313" key="5">
    <source>
        <dbReference type="Proteomes" id="UP000467428"/>
    </source>
</evidence>
<evidence type="ECO:0000256" key="1">
    <source>
        <dbReference type="SAM" id="MobiDB-lite"/>
    </source>
</evidence>
<name>A0A7I7S5M3_9MYCO</name>
<evidence type="ECO:0000313" key="4">
    <source>
        <dbReference type="EMBL" id="BBY52162.1"/>
    </source>
</evidence>
<feature type="compositionally biased region" description="Polar residues" evidence="1">
    <location>
        <begin position="37"/>
        <end position="50"/>
    </location>
</feature>
<dbReference type="AlphaFoldDB" id="A0A7I7S5M3"/>
<evidence type="ECO:0000259" key="3">
    <source>
        <dbReference type="Pfam" id="PF00496"/>
    </source>
</evidence>
<feature type="region of interest" description="Disordered" evidence="1">
    <location>
        <begin position="20"/>
        <end position="50"/>
    </location>
</feature>
<dbReference type="GO" id="GO:0042597">
    <property type="term" value="C:periplasmic space"/>
    <property type="evidence" value="ECO:0007669"/>
    <property type="project" value="UniProtKB-ARBA"/>
</dbReference>
<dbReference type="EMBL" id="AP022593">
    <property type="protein sequence ID" value="BBY52162.1"/>
    <property type="molecule type" value="Genomic_DNA"/>
</dbReference>
<proteinExistence type="predicted"/>
<dbReference type="Gene3D" id="3.40.190.10">
    <property type="entry name" value="Periplasmic binding protein-like II"/>
    <property type="match status" value="1"/>
</dbReference>
<dbReference type="GO" id="GO:0043190">
    <property type="term" value="C:ATP-binding cassette (ABC) transporter complex"/>
    <property type="evidence" value="ECO:0007669"/>
    <property type="project" value="InterPro"/>
</dbReference>
<dbReference type="Proteomes" id="UP000467428">
    <property type="component" value="Chromosome"/>
</dbReference>
<dbReference type="PANTHER" id="PTHR30290:SF65">
    <property type="entry name" value="MONOACYL PHOSPHATIDYLINOSITOL TETRAMANNOSIDE-BINDING PROTEIN LPQW-RELATED"/>
    <property type="match status" value="1"/>
</dbReference>
<feature type="signal peptide" evidence="2">
    <location>
        <begin position="1"/>
        <end position="21"/>
    </location>
</feature>
<feature type="domain" description="Solute-binding protein family 5" evidence="3">
    <location>
        <begin position="112"/>
        <end position="476"/>
    </location>
</feature>
<dbReference type="InterPro" id="IPR030678">
    <property type="entry name" value="Peptide/Ni-bd"/>
</dbReference>
<dbReference type="Pfam" id="PF00496">
    <property type="entry name" value="SBP_bac_5"/>
    <property type="match status" value="1"/>
</dbReference>
<dbReference type="InterPro" id="IPR039424">
    <property type="entry name" value="SBP_5"/>
</dbReference>
<accession>A0A7I7S5M3</accession>
<evidence type="ECO:0000256" key="2">
    <source>
        <dbReference type="SAM" id="SignalP"/>
    </source>
</evidence>
<gene>
    <name evidence="4" type="ORF">MARA_56300</name>
</gene>
<dbReference type="PROSITE" id="PS51257">
    <property type="entry name" value="PROKAR_LIPOPROTEIN"/>
    <property type="match status" value="1"/>
</dbReference>
<sequence>MTFRRIASLLVVAGLTLTACSSGDQTPPPAGGDAEVGSTSDMNPQDPTSLQEGGALRLALSGFPENFNTLHIDGNVADAGAMMRATMPRAFRIAPDGTATVNQDYFTNVELTSTDPQVVTYTINPKATWSDGAPITWEDIKSQIDATSGKNKEFAIASPNGSERVASVTRGVDDRQAVMTFAKPYSEWRGMLAGNTMLLPKSVTATPEAFNKAQLSQPGPSAGPFEITNIDRTAQRITLTRNPKWWGATPRLDTITYSVLDDAARIPALQSNALDATGLASLDELEIARRTAGISIRRAPGLGWYHFTMNGAPGSILADKALRVAISKGIDRQTIASVTQRGLVDNPVPLNNHVYVAGQEGYQDNSGVVAFDPEAAKRELDALGWTMNGQFREKDGKQLVIRDIFYDAASTRQVAQIAQNNLAQIGVKLDLQAKGGNGFFSQYITVGNFDLGQFSWVADAFPLSGLTQIYLSTGESNFGKIGSPEIDAKIEQTLEELDPAKARVLANELDELIWAEGFSLPLTQSPGNVAVRSNLANFGAAGLADVDYTAIGFMK</sequence>
<dbReference type="PIRSF" id="PIRSF002741">
    <property type="entry name" value="MppA"/>
    <property type="match status" value="1"/>
</dbReference>
<dbReference type="InterPro" id="IPR000914">
    <property type="entry name" value="SBP_5_dom"/>
</dbReference>
<dbReference type="Gene3D" id="3.10.105.10">
    <property type="entry name" value="Dipeptide-binding Protein, Domain 3"/>
    <property type="match status" value="1"/>
</dbReference>
<geneLocation type="plasmid" evidence="5">
    <name>pjcm18538 dna</name>
</geneLocation>
<dbReference type="RefSeq" id="WP_163923987.1">
    <property type="nucleotide sequence ID" value="NZ_AP022593.1"/>
</dbReference>
<protein>
    <recommendedName>
        <fullName evidence="3">Solute-binding protein family 5 domain-containing protein</fullName>
    </recommendedName>
</protein>
<dbReference type="GO" id="GO:1904680">
    <property type="term" value="F:peptide transmembrane transporter activity"/>
    <property type="evidence" value="ECO:0007669"/>
    <property type="project" value="TreeGrafter"/>
</dbReference>
<dbReference type="CDD" id="cd08501">
    <property type="entry name" value="PBP2_Lpqw"/>
    <property type="match status" value="1"/>
</dbReference>
<keyword evidence="2" id="KW-0732">Signal</keyword>
<dbReference type="GO" id="GO:0015833">
    <property type="term" value="P:peptide transport"/>
    <property type="evidence" value="ECO:0007669"/>
    <property type="project" value="TreeGrafter"/>
</dbReference>
<feature type="chain" id="PRO_5038709614" description="Solute-binding protein family 5 domain-containing protein" evidence="2">
    <location>
        <begin position="22"/>
        <end position="555"/>
    </location>
</feature>
<keyword evidence="5" id="KW-1185">Reference proteome</keyword>
<organism evidence="4 5">
    <name type="scientific">Mycolicibacterium arabiense</name>
    <dbReference type="NCBI Taxonomy" id="1286181"/>
    <lineage>
        <taxon>Bacteria</taxon>
        <taxon>Bacillati</taxon>
        <taxon>Actinomycetota</taxon>
        <taxon>Actinomycetes</taxon>
        <taxon>Mycobacteriales</taxon>
        <taxon>Mycobacteriaceae</taxon>
        <taxon>Mycolicibacterium</taxon>
    </lineage>
</organism>